<protein>
    <submittedName>
        <fullName evidence="1">Uncharacterized protein</fullName>
    </submittedName>
</protein>
<dbReference type="HOGENOM" id="CLU_2213263_0_0_1"/>
<evidence type="ECO:0000313" key="1">
    <source>
        <dbReference type="EMBL" id="EFA04097.1"/>
    </source>
</evidence>
<dbReference type="EMBL" id="KQ971343">
    <property type="protein sequence ID" value="EFA04097.1"/>
    <property type="molecule type" value="Genomic_DNA"/>
</dbReference>
<evidence type="ECO:0000313" key="2">
    <source>
        <dbReference type="Proteomes" id="UP000007266"/>
    </source>
</evidence>
<sequence length="107" mass="12323">MSEGNCYTDTHCDFSGRQFGDEGTPKARFHNYWKITTKSEKKHTSIYHKHAKKLKENIDGIENKLTTLLIVLIPSLTSLTAILSQPVLIEQYRMTGICLSYFRKNDL</sequence>
<dbReference type="AlphaFoldDB" id="D6WLD5"/>
<gene>
    <name evidence="1" type="primary">GLEAN_14332</name>
    <name evidence="1" type="ORF">TcasGA2_TC014332</name>
</gene>
<dbReference type="Proteomes" id="UP000007266">
    <property type="component" value="Linkage group 5"/>
</dbReference>
<keyword evidence="2" id="KW-1185">Reference proteome</keyword>
<reference evidence="1 2" key="2">
    <citation type="journal article" date="2010" name="Nucleic Acids Res.">
        <title>BeetleBase in 2010: revisions to provide comprehensive genomic information for Tribolium castaneum.</title>
        <authorList>
            <person name="Kim H.S."/>
            <person name="Murphy T."/>
            <person name="Xia J."/>
            <person name="Caragea D."/>
            <person name="Park Y."/>
            <person name="Beeman R.W."/>
            <person name="Lorenzen M.D."/>
            <person name="Butcher S."/>
            <person name="Manak J.R."/>
            <person name="Brown S.J."/>
        </authorList>
    </citation>
    <scope>GENOME REANNOTATION</scope>
    <source>
        <strain evidence="1 2">Georgia GA2</strain>
    </source>
</reference>
<organism evidence="1 2">
    <name type="scientific">Tribolium castaneum</name>
    <name type="common">Red flour beetle</name>
    <dbReference type="NCBI Taxonomy" id="7070"/>
    <lineage>
        <taxon>Eukaryota</taxon>
        <taxon>Metazoa</taxon>
        <taxon>Ecdysozoa</taxon>
        <taxon>Arthropoda</taxon>
        <taxon>Hexapoda</taxon>
        <taxon>Insecta</taxon>
        <taxon>Pterygota</taxon>
        <taxon>Neoptera</taxon>
        <taxon>Endopterygota</taxon>
        <taxon>Coleoptera</taxon>
        <taxon>Polyphaga</taxon>
        <taxon>Cucujiformia</taxon>
        <taxon>Tenebrionidae</taxon>
        <taxon>Tenebrionidae incertae sedis</taxon>
        <taxon>Tribolium</taxon>
    </lineage>
</organism>
<name>D6WLD5_TRICA</name>
<dbReference type="InParanoid" id="D6WLD5"/>
<reference evidence="1 2" key="1">
    <citation type="journal article" date="2008" name="Nature">
        <title>The genome of the model beetle and pest Tribolium castaneum.</title>
        <authorList>
            <consortium name="Tribolium Genome Sequencing Consortium"/>
            <person name="Richards S."/>
            <person name="Gibbs R.A."/>
            <person name="Weinstock G.M."/>
            <person name="Brown S.J."/>
            <person name="Denell R."/>
            <person name="Beeman R.W."/>
            <person name="Gibbs R."/>
            <person name="Beeman R.W."/>
            <person name="Brown S.J."/>
            <person name="Bucher G."/>
            <person name="Friedrich M."/>
            <person name="Grimmelikhuijzen C.J."/>
            <person name="Klingler M."/>
            <person name="Lorenzen M."/>
            <person name="Richards S."/>
            <person name="Roth S."/>
            <person name="Schroder R."/>
            <person name="Tautz D."/>
            <person name="Zdobnov E.M."/>
            <person name="Muzny D."/>
            <person name="Gibbs R.A."/>
            <person name="Weinstock G.M."/>
            <person name="Attaway T."/>
            <person name="Bell S."/>
            <person name="Buhay C.J."/>
            <person name="Chandrabose M.N."/>
            <person name="Chavez D."/>
            <person name="Clerk-Blankenburg K.P."/>
            <person name="Cree A."/>
            <person name="Dao M."/>
            <person name="Davis C."/>
            <person name="Chacko J."/>
            <person name="Dinh H."/>
            <person name="Dugan-Rocha S."/>
            <person name="Fowler G."/>
            <person name="Garner T.T."/>
            <person name="Garnes J."/>
            <person name="Gnirke A."/>
            <person name="Hawes A."/>
            <person name="Hernandez J."/>
            <person name="Hines S."/>
            <person name="Holder M."/>
            <person name="Hume J."/>
            <person name="Jhangiani S.N."/>
            <person name="Joshi V."/>
            <person name="Khan Z.M."/>
            <person name="Jackson L."/>
            <person name="Kovar C."/>
            <person name="Kowis A."/>
            <person name="Lee S."/>
            <person name="Lewis L.R."/>
            <person name="Margolis J."/>
            <person name="Morgan M."/>
            <person name="Nazareth L.V."/>
            <person name="Nguyen N."/>
            <person name="Okwuonu G."/>
            <person name="Parker D."/>
            <person name="Richards S."/>
            <person name="Ruiz S.J."/>
            <person name="Santibanez J."/>
            <person name="Savard J."/>
            <person name="Scherer S.E."/>
            <person name="Schneider B."/>
            <person name="Sodergren E."/>
            <person name="Tautz D."/>
            <person name="Vattahil S."/>
            <person name="Villasana D."/>
            <person name="White C.S."/>
            <person name="Wright R."/>
            <person name="Park Y."/>
            <person name="Beeman R.W."/>
            <person name="Lord J."/>
            <person name="Oppert B."/>
            <person name="Lorenzen M."/>
            <person name="Brown S."/>
            <person name="Wang L."/>
            <person name="Savard J."/>
            <person name="Tautz D."/>
            <person name="Richards S."/>
            <person name="Weinstock G."/>
            <person name="Gibbs R.A."/>
            <person name="Liu Y."/>
            <person name="Worley K."/>
            <person name="Weinstock G."/>
            <person name="Elsik C.G."/>
            <person name="Reese J.T."/>
            <person name="Elhaik E."/>
            <person name="Landan G."/>
            <person name="Graur D."/>
            <person name="Arensburger P."/>
            <person name="Atkinson P."/>
            <person name="Beeman R.W."/>
            <person name="Beidler J."/>
            <person name="Brown S.J."/>
            <person name="Demuth J.P."/>
            <person name="Drury D.W."/>
            <person name="Du Y.Z."/>
            <person name="Fujiwara H."/>
            <person name="Lorenzen M."/>
            <person name="Maselli V."/>
            <person name="Osanai M."/>
            <person name="Park Y."/>
            <person name="Robertson H.M."/>
            <person name="Tu Z."/>
            <person name="Wang J.J."/>
            <person name="Wang S."/>
            <person name="Richards S."/>
            <person name="Song H."/>
            <person name="Zhang L."/>
            <person name="Sodergren E."/>
            <person name="Werner D."/>
            <person name="Stanke M."/>
            <person name="Morgenstern B."/>
            <person name="Solovyev V."/>
            <person name="Kosarev P."/>
            <person name="Brown G."/>
            <person name="Chen H.C."/>
            <person name="Ermolaeva O."/>
            <person name="Hlavina W."/>
            <person name="Kapustin Y."/>
            <person name="Kiryutin B."/>
            <person name="Kitts P."/>
            <person name="Maglott D."/>
            <person name="Pruitt K."/>
            <person name="Sapojnikov V."/>
            <person name="Souvorov A."/>
            <person name="Mackey A.J."/>
            <person name="Waterhouse R.M."/>
            <person name="Wyder S."/>
            <person name="Zdobnov E.M."/>
            <person name="Zdobnov E.M."/>
            <person name="Wyder S."/>
            <person name="Kriventseva E.V."/>
            <person name="Kadowaki T."/>
            <person name="Bork P."/>
            <person name="Aranda M."/>
            <person name="Bao R."/>
            <person name="Beermann A."/>
            <person name="Berns N."/>
            <person name="Bolognesi R."/>
            <person name="Bonneton F."/>
            <person name="Bopp D."/>
            <person name="Brown S.J."/>
            <person name="Bucher G."/>
            <person name="Butts T."/>
            <person name="Chaumot A."/>
            <person name="Denell R.E."/>
            <person name="Ferrier D.E."/>
            <person name="Friedrich M."/>
            <person name="Gordon C.M."/>
            <person name="Jindra M."/>
            <person name="Klingler M."/>
            <person name="Lan Q."/>
            <person name="Lattorff H.M."/>
            <person name="Laudet V."/>
            <person name="von Levetsow C."/>
            <person name="Liu Z."/>
            <person name="Lutz R."/>
            <person name="Lynch J.A."/>
            <person name="da Fonseca R.N."/>
            <person name="Posnien N."/>
            <person name="Reuter R."/>
            <person name="Roth S."/>
            <person name="Savard J."/>
            <person name="Schinko J.B."/>
            <person name="Schmitt C."/>
            <person name="Schoppmeier M."/>
            <person name="Schroder R."/>
            <person name="Shippy T.D."/>
            <person name="Simonnet F."/>
            <person name="Marques-Souza H."/>
            <person name="Tautz D."/>
            <person name="Tomoyasu Y."/>
            <person name="Trauner J."/>
            <person name="Van der Zee M."/>
            <person name="Vervoort M."/>
            <person name="Wittkopp N."/>
            <person name="Wimmer E.A."/>
            <person name="Yang X."/>
            <person name="Jones A.K."/>
            <person name="Sattelle D.B."/>
            <person name="Ebert P.R."/>
            <person name="Nelson D."/>
            <person name="Scott J.G."/>
            <person name="Beeman R.W."/>
            <person name="Muthukrishnan S."/>
            <person name="Kramer K.J."/>
            <person name="Arakane Y."/>
            <person name="Beeman R.W."/>
            <person name="Zhu Q."/>
            <person name="Hogenkamp D."/>
            <person name="Dixit R."/>
            <person name="Oppert B."/>
            <person name="Jiang H."/>
            <person name="Zou Z."/>
            <person name="Marshall J."/>
            <person name="Elpidina E."/>
            <person name="Vinokurov K."/>
            <person name="Oppert C."/>
            <person name="Zou Z."/>
            <person name="Evans J."/>
            <person name="Lu Z."/>
            <person name="Zhao P."/>
            <person name="Sumathipala N."/>
            <person name="Altincicek B."/>
            <person name="Vilcinskas A."/>
            <person name="Williams M."/>
            <person name="Hultmark D."/>
            <person name="Hetru C."/>
            <person name="Jiang H."/>
            <person name="Grimmelikhuijzen C.J."/>
            <person name="Hauser F."/>
            <person name="Cazzamali G."/>
            <person name="Williamson M."/>
            <person name="Park Y."/>
            <person name="Li B."/>
            <person name="Tanaka Y."/>
            <person name="Predel R."/>
            <person name="Neupert S."/>
            <person name="Schachtner J."/>
            <person name="Verleyen P."/>
            <person name="Raible F."/>
            <person name="Bork P."/>
            <person name="Friedrich M."/>
            <person name="Walden K.K."/>
            <person name="Robertson H.M."/>
            <person name="Angeli S."/>
            <person name="Foret S."/>
            <person name="Bucher G."/>
            <person name="Schuetz S."/>
            <person name="Maleszka R."/>
            <person name="Wimmer E.A."/>
            <person name="Beeman R.W."/>
            <person name="Lorenzen M."/>
            <person name="Tomoyasu Y."/>
            <person name="Miller S.C."/>
            <person name="Grossmann D."/>
            <person name="Bucher G."/>
        </authorList>
    </citation>
    <scope>NUCLEOTIDE SEQUENCE [LARGE SCALE GENOMIC DNA]</scope>
    <source>
        <strain evidence="1 2">Georgia GA2</strain>
    </source>
</reference>
<proteinExistence type="predicted"/>
<accession>D6WLD5</accession>